<dbReference type="AlphaFoldDB" id="A0A6I0F1A3"/>
<proteinExistence type="predicted"/>
<comment type="caution">
    <text evidence="2">The sequence shown here is derived from an EMBL/GenBank/DDBJ whole genome shotgun (WGS) entry which is preliminary data.</text>
</comment>
<dbReference type="OrthoDB" id="2651753at2"/>
<dbReference type="Proteomes" id="UP000468766">
    <property type="component" value="Unassembled WGS sequence"/>
</dbReference>
<dbReference type="InterPro" id="IPR025351">
    <property type="entry name" value="Pvc16_N"/>
</dbReference>
<dbReference type="Pfam" id="PF14065">
    <property type="entry name" value="Pvc16_N"/>
    <property type="match status" value="1"/>
</dbReference>
<organism evidence="2 3">
    <name type="scientific">Heliorestis acidaminivorans</name>
    <dbReference type="NCBI Taxonomy" id="553427"/>
    <lineage>
        <taxon>Bacteria</taxon>
        <taxon>Bacillati</taxon>
        <taxon>Bacillota</taxon>
        <taxon>Clostridia</taxon>
        <taxon>Eubacteriales</taxon>
        <taxon>Heliobacteriaceae</taxon>
        <taxon>Heliorestis</taxon>
    </lineage>
</organism>
<protein>
    <submittedName>
        <fullName evidence="2">DUF4255 domain-containing protein</fullName>
    </submittedName>
</protein>
<evidence type="ECO:0000259" key="1">
    <source>
        <dbReference type="Pfam" id="PF14065"/>
    </source>
</evidence>
<name>A0A6I0F1A3_9FIRM</name>
<gene>
    <name evidence="2" type="ORF">F9B85_10295</name>
</gene>
<sequence>MDSYELLADVSRTLLELLRKKMTPEPVAKEEQIGLCPPNDSGNYILGLHMYNIEEKKNLGSQRLLNVRPGLQQDPPTPFLLYYMLTVYSKTEQANRAIDEQRILGRAIQVLNDNSKLSSSDLLGSLQNSNSTLDITALPLTMDDKAKIWSLYNQPYQLSMYYVVGPVYLASDNYRNTRPVVEFQVDLQKK</sequence>
<feature type="domain" description="Pvc16 N-terminal" evidence="1">
    <location>
        <begin position="9"/>
        <end position="181"/>
    </location>
</feature>
<evidence type="ECO:0000313" key="3">
    <source>
        <dbReference type="Proteomes" id="UP000468766"/>
    </source>
</evidence>
<accession>A0A6I0F1A3</accession>
<dbReference type="RefSeq" id="WP_151620607.1">
    <property type="nucleotide sequence ID" value="NZ_WBXO01000008.1"/>
</dbReference>
<reference evidence="2 3" key="1">
    <citation type="submission" date="2019-10" db="EMBL/GenBank/DDBJ databases">
        <title>Whole-genome sequence of the extremophile Heliorestis acidaminivorans DSM 24790.</title>
        <authorList>
            <person name="Kyndt J.A."/>
            <person name="Meyer T.E."/>
        </authorList>
    </citation>
    <scope>NUCLEOTIDE SEQUENCE [LARGE SCALE GENOMIC DNA]</scope>
    <source>
        <strain evidence="2 3">DSM 24790</strain>
    </source>
</reference>
<evidence type="ECO:0000313" key="2">
    <source>
        <dbReference type="EMBL" id="KAB2951939.1"/>
    </source>
</evidence>
<keyword evidence="3" id="KW-1185">Reference proteome</keyword>
<dbReference type="EMBL" id="WBXO01000008">
    <property type="protein sequence ID" value="KAB2951939.1"/>
    <property type="molecule type" value="Genomic_DNA"/>
</dbReference>